<accession>A0ABT6WRN7</accession>
<organism evidence="2 3">
    <name type="scientific">Actinoplanes sandaracinus</name>
    <dbReference type="NCBI Taxonomy" id="3045177"/>
    <lineage>
        <taxon>Bacteria</taxon>
        <taxon>Bacillati</taxon>
        <taxon>Actinomycetota</taxon>
        <taxon>Actinomycetes</taxon>
        <taxon>Micromonosporales</taxon>
        <taxon>Micromonosporaceae</taxon>
        <taxon>Actinoplanes</taxon>
    </lineage>
</organism>
<protein>
    <submittedName>
        <fullName evidence="2">Uncharacterized protein</fullName>
    </submittedName>
</protein>
<keyword evidence="1" id="KW-0812">Transmembrane</keyword>
<dbReference type="InterPro" id="IPR027417">
    <property type="entry name" value="P-loop_NTPase"/>
</dbReference>
<keyword evidence="1" id="KW-0472">Membrane</keyword>
<evidence type="ECO:0000313" key="2">
    <source>
        <dbReference type="EMBL" id="MDI6102402.1"/>
    </source>
</evidence>
<gene>
    <name evidence="2" type="ORF">QLQ12_27665</name>
</gene>
<evidence type="ECO:0000313" key="3">
    <source>
        <dbReference type="Proteomes" id="UP001241758"/>
    </source>
</evidence>
<dbReference type="SUPFAM" id="SSF52540">
    <property type="entry name" value="P-loop containing nucleoside triphosphate hydrolases"/>
    <property type="match status" value="1"/>
</dbReference>
<dbReference type="RefSeq" id="WP_282763439.1">
    <property type="nucleotide sequence ID" value="NZ_JASCTH010000019.1"/>
</dbReference>
<dbReference type="Gene3D" id="3.40.50.300">
    <property type="entry name" value="P-loop containing nucleotide triphosphate hydrolases"/>
    <property type="match status" value="1"/>
</dbReference>
<dbReference type="Proteomes" id="UP001241758">
    <property type="component" value="Unassembled WGS sequence"/>
</dbReference>
<keyword evidence="1" id="KW-1133">Transmembrane helix</keyword>
<name>A0ABT6WRN7_9ACTN</name>
<proteinExistence type="predicted"/>
<comment type="caution">
    <text evidence="2">The sequence shown here is derived from an EMBL/GenBank/DDBJ whole genome shotgun (WGS) entry which is preliminary data.</text>
</comment>
<feature type="transmembrane region" description="Helical" evidence="1">
    <location>
        <begin position="186"/>
        <end position="206"/>
    </location>
</feature>
<evidence type="ECO:0000256" key="1">
    <source>
        <dbReference type="SAM" id="Phobius"/>
    </source>
</evidence>
<dbReference type="EMBL" id="JASCTH010000019">
    <property type="protein sequence ID" value="MDI6102402.1"/>
    <property type="molecule type" value="Genomic_DNA"/>
</dbReference>
<reference evidence="2 3" key="1">
    <citation type="submission" date="2023-05" db="EMBL/GenBank/DDBJ databases">
        <title>Actinoplanes sp. NEAU-A12 genome sequencing.</title>
        <authorList>
            <person name="Wang Z.-S."/>
        </authorList>
    </citation>
    <scope>NUCLEOTIDE SEQUENCE [LARGE SCALE GENOMIC DNA]</scope>
    <source>
        <strain evidence="2 3">NEAU-A12</strain>
    </source>
</reference>
<keyword evidence="3" id="KW-1185">Reference proteome</keyword>
<sequence length="212" mass="21584">MATSTGVDWRIAAGALAAAVPDGLVAVVTVGPGDPPAGRPAGTLHLADAGQIGLERARSLIGAMVRAYDLVLISTDAGLLVPVGRDGWTLVDLAVALAAPAVVVTGSSPDAENHTTLALDALTGRGIAAHVVTVGEVELSMKPAGRIPADPPADFAGAAEWFDPDLELPTAPPEPPERPAMDGRRFVLRLLGVFVVMVLLACGMGWCSTGYP</sequence>